<evidence type="ECO:0008006" key="4">
    <source>
        <dbReference type="Google" id="ProtNLM"/>
    </source>
</evidence>
<dbReference type="EMBL" id="JBHSMH010000112">
    <property type="protein sequence ID" value="MFC5471888.1"/>
    <property type="molecule type" value="Genomic_DNA"/>
</dbReference>
<reference evidence="3" key="1">
    <citation type="journal article" date="2019" name="Int. J. Syst. Evol. Microbiol.">
        <title>The Global Catalogue of Microorganisms (GCM) 10K type strain sequencing project: providing services to taxonomists for standard genome sequencing and annotation.</title>
        <authorList>
            <consortium name="The Broad Institute Genomics Platform"/>
            <consortium name="The Broad Institute Genome Sequencing Center for Infectious Disease"/>
            <person name="Wu L."/>
            <person name="Ma J."/>
        </authorList>
    </citation>
    <scope>NUCLEOTIDE SEQUENCE [LARGE SCALE GENOMIC DNA]</scope>
    <source>
        <strain evidence="3">CCUG 57113</strain>
    </source>
</reference>
<proteinExistence type="predicted"/>
<keyword evidence="1" id="KW-0472">Membrane</keyword>
<keyword evidence="1" id="KW-0812">Transmembrane</keyword>
<organism evidence="2 3">
    <name type="scientific">Cohnella suwonensis</name>
    <dbReference type="NCBI Taxonomy" id="696072"/>
    <lineage>
        <taxon>Bacteria</taxon>
        <taxon>Bacillati</taxon>
        <taxon>Bacillota</taxon>
        <taxon>Bacilli</taxon>
        <taxon>Bacillales</taxon>
        <taxon>Paenibacillaceae</taxon>
        <taxon>Cohnella</taxon>
    </lineage>
</organism>
<keyword evidence="1" id="KW-1133">Transmembrane helix</keyword>
<dbReference type="Proteomes" id="UP001596105">
    <property type="component" value="Unassembled WGS sequence"/>
</dbReference>
<sequence>MTILFSRNGIENKIIHFLEEGENMNFYVVLFMILVLMGLGSIHHELRKRIINDEKVIDRLDLIIKELRSQNDNTPNS</sequence>
<keyword evidence="3" id="KW-1185">Reference proteome</keyword>
<evidence type="ECO:0000313" key="3">
    <source>
        <dbReference type="Proteomes" id="UP001596105"/>
    </source>
</evidence>
<feature type="transmembrane region" description="Helical" evidence="1">
    <location>
        <begin position="24"/>
        <end position="42"/>
    </location>
</feature>
<evidence type="ECO:0000313" key="2">
    <source>
        <dbReference type="EMBL" id="MFC5471888.1"/>
    </source>
</evidence>
<comment type="caution">
    <text evidence="2">The sequence shown here is derived from an EMBL/GenBank/DDBJ whole genome shotgun (WGS) entry which is preliminary data.</text>
</comment>
<protein>
    <recommendedName>
        <fullName evidence="4">DUF4083 domain-containing protein</fullName>
    </recommendedName>
</protein>
<dbReference type="RefSeq" id="WP_209751934.1">
    <property type="nucleotide sequence ID" value="NZ_JBHSMH010000112.1"/>
</dbReference>
<accession>A0ABW0M1K4</accession>
<gene>
    <name evidence="2" type="ORF">ACFPPD_24735</name>
</gene>
<evidence type="ECO:0000256" key="1">
    <source>
        <dbReference type="SAM" id="Phobius"/>
    </source>
</evidence>
<name>A0ABW0M1K4_9BACL</name>